<dbReference type="PANTHER" id="PTHR43467">
    <property type="entry name" value="COBALT-PRECORRIN-2 C(20)-METHYLTRANSFERASE"/>
    <property type="match status" value="1"/>
</dbReference>
<reference evidence="9" key="1">
    <citation type="journal article" date="2020" name="mSystems">
        <title>Genome- and Community-Level Interaction Insights into Carbon Utilization and Element Cycling Functions of Hydrothermarchaeota in Hydrothermal Sediment.</title>
        <authorList>
            <person name="Zhou Z."/>
            <person name="Liu Y."/>
            <person name="Xu W."/>
            <person name="Pan J."/>
            <person name="Luo Z.H."/>
            <person name="Li M."/>
        </authorList>
    </citation>
    <scope>NUCLEOTIDE SEQUENCE [LARGE SCALE GENOMIC DNA]</scope>
    <source>
        <strain evidence="9">SpSt-688</strain>
    </source>
</reference>
<evidence type="ECO:0000259" key="8">
    <source>
        <dbReference type="Pfam" id="PF00590"/>
    </source>
</evidence>
<accession>A0A7J3MXN7</accession>
<evidence type="ECO:0000256" key="6">
    <source>
        <dbReference type="ARBA" id="ARBA00022691"/>
    </source>
</evidence>
<dbReference type="Pfam" id="PF00590">
    <property type="entry name" value="TP_methylase"/>
    <property type="match status" value="1"/>
</dbReference>
<dbReference type="PANTHER" id="PTHR43467:SF2">
    <property type="entry name" value="COBALT-PRECORRIN-2 C(20)-METHYLTRANSFERASE"/>
    <property type="match status" value="1"/>
</dbReference>
<dbReference type="InterPro" id="IPR035996">
    <property type="entry name" value="4pyrrol_Methylase_sf"/>
</dbReference>
<dbReference type="GO" id="GO:0030788">
    <property type="term" value="F:precorrin-2 C20-methyltransferase activity"/>
    <property type="evidence" value="ECO:0007669"/>
    <property type="project" value="InterPro"/>
</dbReference>
<evidence type="ECO:0000256" key="4">
    <source>
        <dbReference type="ARBA" id="ARBA00022603"/>
    </source>
</evidence>
<dbReference type="GO" id="GO:0009236">
    <property type="term" value="P:cobalamin biosynthetic process"/>
    <property type="evidence" value="ECO:0007669"/>
    <property type="project" value="UniProtKB-UniRule"/>
</dbReference>
<dbReference type="Gene3D" id="3.30.950.10">
    <property type="entry name" value="Methyltransferase, Cobalt-precorrin-4 Transmethylase, Domain 2"/>
    <property type="match status" value="1"/>
</dbReference>
<proteinExistence type="inferred from homology"/>
<evidence type="ECO:0000256" key="1">
    <source>
        <dbReference type="ARBA" id="ARBA00004953"/>
    </source>
</evidence>
<dbReference type="InterPro" id="IPR006364">
    <property type="entry name" value="CobI/CbiL/CobIJ_dom"/>
</dbReference>
<comment type="caution">
    <text evidence="9">The sequence shown here is derived from an EMBL/GenBank/DDBJ whole genome shotgun (WGS) entry which is preliminary data.</text>
</comment>
<protein>
    <submittedName>
        <fullName evidence="9">Cobalt-factor II C(20)-methyltransferase</fullName>
        <ecNumber evidence="9">2.1.1.151</ecNumber>
    </submittedName>
</protein>
<evidence type="ECO:0000313" key="9">
    <source>
        <dbReference type="EMBL" id="HGT98209.1"/>
    </source>
</evidence>
<evidence type="ECO:0000256" key="3">
    <source>
        <dbReference type="ARBA" id="ARBA00022573"/>
    </source>
</evidence>
<dbReference type="SUPFAM" id="SSF53790">
    <property type="entry name" value="Tetrapyrrole methylase"/>
    <property type="match status" value="1"/>
</dbReference>
<gene>
    <name evidence="9" type="ORF">ENU64_02100</name>
</gene>
<dbReference type="PROSITE" id="PS00839">
    <property type="entry name" value="SUMT_1"/>
    <property type="match status" value="1"/>
</dbReference>
<evidence type="ECO:0000256" key="2">
    <source>
        <dbReference type="ARBA" id="ARBA00005879"/>
    </source>
</evidence>
<dbReference type="InterPro" id="IPR000878">
    <property type="entry name" value="4pyrrol_Mease"/>
</dbReference>
<comment type="pathway">
    <text evidence="1">Cofactor biosynthesis; adenosylcobalamin biosynthesis.</text>
</comment>
<sequence length="217" mass="23476">MRKLYVVGLGPGDPELITVKGLNRLREAEVVFIPMSSKVDDSIALSIVEKISIASKVIKLSVSMGDKTWVEKVAREVCNALHKFSCIAIAVLGEPSLYSTSAHLLASMKCLDDVYIEIVPGVSAIYACADRVLMPLALGDEAIAIVPSARVEALGDVVGYFNTVVVVKGGKIMAKAAESLAQKGFRIVYAKRCFTEDEVIGRDIIDEDYISLVIARR</sequence>
<dbReference type="InterPro" id="IPR014776">
    <property type="entry name" value="4pyrrole_Mease_sub2"/>
</dbReference>
<dbReference type="NCBIfam" id="TIGR01467">
    <property type="entry name" value="cobI_cbiL"/>
    <property type="match status" value="1"/>
</dbReference>
<dbReference type="GO" id="GO:0043781">
    <property type="term" value="F:cobalt-factor II C20-methyltransferase activity"/>
    <property type="evidence" value="ECO:0007669"/>
    <property type="project" value="UniProtKB-EC"/>
</dbReference>
<keyword evidence="6" id="KW-0949">S-adenosyl-L-methionine</keyword>
<dbReference type="EC" id="2.1.1.151" evidence="9"/>
<feature type="domain" description="Tetrapyrrole methylase" evidence="8">
    <location>
        <begin position="3"/>
        <end position="202"/>
    </location>
</feature>
<dbReference type="GO" id="GO:0032259">
    <property type="term" value="P:methylation"/>
    <property type="evidence" value="ECO:0007669"/>
    <property type="project" value="UniProtKB-KW"/>
</dbReference>
<dbReference type="InterPro" id="IPR003043">
    <property type="entry name" value="Uropor_MeTrfase_CS"/>
</dbReference>
<comment type="similarity">
    <text evidence="2 7">Belongs to the precorrin methyltransferase family.</text>
</comment>
<organism evidence="9">
    <name type="scientific">Ignisphaera aggregans</name>
    <dbReference type="NCBI Taxonomy" id="334771"/>
    <lineage>
        <taxon>Archaea</taxon>
        <taxon>Thermoproteota</taxon>
        <taxon>Thermoprotei</taxon>
        <taxon>Desulfurococcales</taxon>
        <taxon>Desulfurococcaceae</taxon>
        <taxon>Ignisphaera</taxon>
    </lineage>
</organism>
<dbReference type="InterPro" id="IPR014777">
    <property type="entry name" value="4pyrrole_Mease_sub1"/>
</dbReference>
<dbReference type="Gene3D" id="3.40.1010.10">
    <property type="entry name" value="Cobalt-precorrin-4 Transmethylase, Domain 1"/>
    <property type="match status" value="1"/>
</dbReference>
<keyword evidence="5 9" id="KW-0808">Transferase</keyword>
<dbReference type="PIRSF" id="PIRSF036427">
    <property type="entry name" value="Precrrn-2_mtase"/>
    <property type="match status" value="1"/>
</dbReference>
<evidence type="ECO:0000256" key="5">
    <source>
        <dbReference type="ARBA" id="ARBA00022679"/>
    </source>
</evidence>
<name>A0A7J3MXN7_9CREN</name>
<keyword evidence="4 9" id="KW-0489">Methyltransferase</keyword>
<dbReference type="CDD" id="cd11645">
    <property type="entry name" value="Precorrin_2_C20_MT"/>
    <property type="match status" value="1"/>
</dbReference>
<keyword evidence="3" id="KW-0169">Cobalamin biosynthesis</keyword>
<dbReference type="NCBIfam" id="NF004062">
    <property type="entry name" value="PRK05576.1-5"/>
    <property type="match status" value="1"/>
</dbReference>
<dbReference type="AlphaFoldDB" id="A0A7J3MXN7"/>
<dbReference type="InterPro" id="IPR012382">
    <property type="entry name" value="CobI/CbiL"/>
</dbReference>
<dbReference type="UniPathway" id="UPA00148"/>
<dbReference type="EMBL" id="DTDH01000061">
    <property type="protein sequence ID" value="HGT98209.1"/>
    <property type="molecule type" value="Genomic_DNA"/>
</dbReference>
<evidence type="ECO:0000256" key="7">
    <source>
        <dbReference type="PIRNR" id="PIRNR036427"/>
    </source>
</evidence>